<keyword evidence="5" id="KW-1185">Reference proteome</keyword>
<evidence type="ECO:0000256" key="3">
    <source>
        <dbReference type="SAM" id="SignalP"/>
    </source>
</evidence>
<keyword evidence="2" id="KW-1133">Transmembrane helix</keyword>
<reference evidence="4 5" key="1">
    <citation type="submission" date="2016-05" db="EMBL/GenBank/DDBJ databases">
        <title>A degradative enzymes factory behind the ericoid mycorrhizal symbiosis.</title>
        <authorList>
            <consortium name="DOE Joint Genome Institute"/>
            <person name="Martino E."/>
            <person name="Morin E."/>
            <person name="Grelet G."/>
            <person name="Kuo A."/>
            <person name="Kohler A."/>
            <person name="Daghino S."/>
            <person name="Barry K."/>
            <person name="Choi C."/>
            <person name="Cichocki N."/>
            <person name="Clum A."/>
            <person name="Copeland A."/>
            <person name="Hainaut M."/>
            <person name="Haridas S."/>
            <person name="Labutti K."/>
            <person name="Lindquist E."/>
            <person name="Lipzen A."/>
            <person name="Khouja H.-R."/>
            <person name="Murat C."/>
            <person name="Ohm R."/>
            <person name="Olson A."/>
            <person name="Spatafora J."/>
            <person name="Veneault-Fourrey C."/>
            <person name="Henrissat B."/>
            <person name="Grigoriev I."/>
            <person name="Martin F."/>
            <person name="Perotto S."/>
        </authorList>
    </citation>
    <scope>NUCLEOTIDE SEQUENCE [LARGE SCALE GENOMIC DNA]</scope>
    <source>
        <strain evidence="4 5">UAMH 7357</strain>
    </source>
</reference>
<proteinExistence type="predicted"/>
<feature type="region of interest" description="Disordered" evidence="1">
    <location>
        <begin position="179"/>
        <end position="204"/>
    </location>
</feature>
<gene>
    <name evidence="4" type="ORF">NA56DRAFT_750123</name>
</gene>
<feature type="transmembrane region" description="Helical" evidence="2">
    <location>
        <begin position="223"/>
        <end position="243"/>
    </location>
</feature>
<dbReference type="AlphaFoldDB" id="A0A2J6Q0L9"/>
<keyword evidence="2" id="KW-0812">Transmembrane</keyword>
<feature type="chain" id="PRO_5014316991" description="Mid2 domain-containing protein" evidence="3">
    <location>
        <begin position="21"/>
        <end position="315"/>
    </location>
</feature>
<dbReference type="EMBL" id="KZ613487">
    <property type="protein sequence ID" value="PMD19840.1"/>
    <property type="molecule type" value="Genomic_DNA"/>
</dbReference>
<dbReference type="Proteomes" id="UP000235672">
    <property type="component" value="Unassembled WGS sequence"/>
</dbReference>
<protein>
    <recommendedName>
        <fullName evidence="6">Mid2 domain-containing protein</fullName>
    </recommendedName>
</protein>
<feature type="signal peptide" evidence="3">
    <location>
        <begin position="1"/>
        <end position="20"/>
    </location>
</feature>
<organism evidence="4 5">
    <name type="scientific">Hyaloscypha hepaticicola</name>
    <dbReference type="NCBI Taxonomy" id="2082293"/>
    <lineage>
        <taxon>Eukaryota</taxon>
        <taxon>Fungi</taxon>
        <taxon>Dikarya</taxon>
        <taxon>Ascomycota</taxon>
        <taxon>Pezizomycotina</taxon>
        <taxon>Leotiomycetes</taxon>
        <taxon>Helotiales</taxon>
        <taxon>Hyaloscyphaceae</taxon>
        <taxon>Hyaloscypha</taxon>
    </lineage>
</organism>
<evidence type="ECO:0000256" key="1">
    <source>
        <dbReference type="SAM" id="MobiDB-lite"/>
    </source>
</evidence>
<feature type="compositionally biased region" description="Polar residues" evidence="1">
    <location>
        <begin position="179"/>
        <end position="196"/>
    </location>
</feature>
<evidence type="ECO:0000313" key="5">
    <source>
        <dbReference type="Proteomes" id="UP000235672"/>
    </source>
</evidence>
<accession>A0A2J6Q0L9</accession>
<evidence type="ECO:0008006" key="6">
    <source>
        <dbReference type="Google" id="ProtNLM"/>
    </source>
</evidence>
<name>A0A2J6Q0L9_9HELO</name>
<dbReference type="OrthoDB" id="4779287at2759"/>
<sequence>MISLPIFAVSCISFASIASARSLAQPVIQHVAERSQYLGGWPLALSTNPGASCPASDPVACSTDNLNPTCCPSGNTCVWGPSQFDFYCCPTEDDCHEAVLNFPRCASDNQTMFTNGMGGYFCCNPGELGMWPSTGTSGGLCQPADQTVPKSQLATIASQIGIATATQAPSASATGSLNAATVTGNSNPTETNPSGASTTSVSPTTGMTTVATNINKWPLATKIGVGVAVLVGFILFCVAAAICRSRRRRNRNVIPGAYGGYEPAQYDEFGNRISGYGAGSYVQRPGYEPFRPVASPAAQPPNHVTVNVVQGDLSQ</sequence>
<keyword evidence="2" id="KW-0472">Membrane</keyword>
<keyword evidence="3" id="KW-0732">Signal</keyword>
<evidence type="ECO:0000256" key="2">
    <source>
        <dbReference type="SAM" id="Phobius"/>
    </source>
</evidence>
<evidence type="ECO:0000313" key="4">
    <source>
        <dbReference type="EMBL" id="PMD19840.1"/>
    </source>
</evidence>